<protein>
    <submittedName>
        <fullName evidence="1">Uncharacterized protein</fullName>
    </submittedName>
</protein>
<name>B8A074_MAIZE</name>
<sequence>MMKLRGSALKRSPSRSALMPKTFLCQVDYWTLQWDLSMILICEFVVPLLKSCFWTWHLRYGPEYLRSVYKEVTLYFLMF</sequence>
<evidence type="ECO:0000313" key="1">
    <source>
        <dbReference type="EMBL" id="ACL53573.1"/>
    </source>
</evidence>
<organism evidence="1">
    <name type="scientific">Zea mays</name>
    <name type="common">Maize</name>
    <dbReference type="NCBI Taxonomy" id="4577"/>
    <lineage>
        <taxon>Eukaryota</taxon>
        <taxon>Viridiplantae</taxon>
        <taxon>Streptophyta</taxon>
        <taxon>Embryophyta</taxon>
        <taxon>Tracheophyta</taxon>
        <taxon>Spermatophyta</taxon>
        <taxon>Magnoliopsida</taxon>
        <taxon>Liliopsida</taxon>
        <taxon>Poales</taxon>
        <taxon>Poaceae</taxon>
        <taxon>PACMAD clade</taxon>
        <taxon>Panicoideae</taxon>
        <taxon>Andropogonodae</taxon>
        <taxon>Andropogoneae</taxon>
        <taxon>Tripsacinae</taxon>
        <taxon>Zea</taxon>
    </lineage>
</organism>
<reference evidence="1" key="1">
    <citation type="journal article" date="2009" name="PLoS Genet.">
        <title>Sequencing, mapping, and analysis of 27,455 maize full-length cDNAs.</title>
        <authorList>
            <person name="Soderlund C."/>
            <person name="Descour A."/>
            <person name="Kudrna D."/>
            <person name="Bomhoff M."/>
            <person name="Boyd L."/>
            <person name="Currie J."/>
            <person name="Angelova A."/>
            <person name="Collura K."/>
            <person name="Wissotski M."/>
            <person name="Ashley E."/>
            <person name="Morrow D."/>
            <person name="Fernandes J."/>
            <person name="Walbot V."/>
            <person name="Yu Y."/>
        </authorList>
    </citation>
    <scope>NUCLEOTIDE SEQUENCE</scope>
    <source>
        <strain evidence="1">B73</strain>
    </source>
</reference>
<accession>B8A074</accession>
<proteinExistence type="evidence at transcript level"/>
<dbReference type="AlphaFoldDB" id="B8A074"/>
<dbReference type="EMBL" id="BT054966">
    <property type="protein sequence ID" value="ACL53573.1"/>
    <property type="molecule type" value="mRNA"/>
</dbReference>